<dbReference type="PANTHER" id="PTHR28255">
    <property type="match status" value="1"/>
</dbReference>
<dbReference type="PIRSF" id="PIRSF008757">
    <property type="entry name" value="UCP008757"/>
    <property type="match status" value="1"/>
</dbReference>
<dbReference type="Pfam" id="PF03928">
    <property type="entry name" value="HbpS-like"/>
    <property type="match status" value="1"/>
</dbReference>
<evidence type="ECO:0000313" key="2">
    <source>
        <dbReference type="EMBL" id="SOD82680.1"/>
    </source>
</evidence>
<accession>A0A286FHI5</accession>
<dbReference type="PANTHER" id="PTHR28255:SF1">
    <property type="entry name" value="UPF0303 PROTEIN YBR137W"/>
    <property type="match status" value="1"/>
</dbReference>
<sequence length="172" mass="19101">MNSYIDTDLALLALQEEQLQFDTFNADTAWQLGMRLKEAVEARGKAVAIDIQLFGHPLFFYAMPGTTPDNIDWIRRKRNVVERFHRSSYAVRLALKKKQTTLTDQAGLPLRDNAAAGGGFPIRLRGSACIGTITISGVPMREDHGILVEVLAAWLNHPLAELALPPTDNMDD</sequence>
<name>A0A286FHI5_9BACT</name>
<reference evidence="3" key="1">
    <citation type="submission" date="2017-09" db="EMBL/GenBank/DDBJ databases">
        <authorList>
            <person name="Varghese N."/>
            <person name="Submissions S."/>
        </authorList>
    </citation>
    <scope>NUCLEOTIDE SEQUENCE [LARGE SCALE GENOMIC DNA]</scope>
    <source>
        <strain evidence="3">DSM 29961</strain>
    </source>
</reference>
<comment type="similarity">
    <text evidence="1">Belongs to the UPF0303 family.</text>
</comment>
<evidence type="ECO:0000256" key="1">
    <source>
        <dbReference type="HAMAP-Rule" id="MF_00761"/>
    </source>
</evidence>
<evidence type="ECO:0000313" key="3">
    <source>
        <dbReference type="Proteomes" id="UP000219452"/>
    </source>
</evidence>
<dbReference type="EMBL" id="OCNH01000001">
    <property type="protein sequence ID" value="SOD82680.1"/>
    <property type="molecule type" value="Genomic_DNA"/>
</dbReference>
<proteinExistence type="inferred from homology"/>
<dbReference type="SUPFAM" id="SSF143744">
    <property type="entry name" value="GlcG-like"/>
    <property type="match status" value="1"/>
</dbReference>
<dbReference type="OrthoDB" id="9815315at2"/>
<protein>
    <recommendedName>
        <fullName evidence="1">UPF0303 protein SAMN06269250_2222</fullName>
    </recommendedName>
</protein>
<dbReference type="InterPro" id="IPR005624">
    <property type="entry name" value="PduO/GlcC-like"/>
</dbReference>
<dbReference type="NCBIfam" id="NF002696">
    <property type="entry name" value="PRK02487.1-5"/>
    <property type="match status" value="1"/>
</dbReference>
<dbReference type="AlphaFoldDB" id="A0A286FHI5"/>
<dbReference type="InterPro" id="IPR010371">
    <property type="entry name" value="YBR137W-like"/>
</dbReference>
<dbReference type="Gene3D" id="3.30.450.150">
    <property type="entry name" value="Haem-degrading domain"/>
    <property type="match status" value="1"/>
</dbReference>
<dbReference type="RefSeq" id="WP_097125764.1">
    <property type="nucleotide sequence ID" value="NZ_OCNH01000001.1"/>
</dbReference>
<dbReference type="HAMAP" id="MF_00761">
    <property type="entry name" value="UPF0303"/>
    <property type="match status" value="1"/>
</dbReference>
<gene>
    <name evidence="2" type="ORF">SAMN06269250_2222</name>
</gene>
<dbReference type="InterPro" id="IPR038084">
    <property type="entry name" value="PduO/GlcC-like_sf"/>
</dbReference>
<keyword evidence="3" id="KW-1185">Reference proteome</keyword>
<dbReference type="Proteomes" id="UP000219452">
    <property type="component" value="Unassembled WGS sequence"/>
</dbReference>
<organism evidence="2 3">
    <name type="scientific">Spirosoma fluviale</name>
    <dbReference type="NCBI Taxonomy" id="1597977"/>
    <lineage>
        <taxon>Bacteria</taxon>
        <taxon>Pseudomonadati</taxon>
        <taxon>Bacteroidota</taxon>
        <taxon>Cytophagia</taxon>
        <taxon>Cytophagales</taxon>
        <taxon>Cytophagaceae</taxon>
        <taxon>Spirosoma</taxon>
    </lineage>
</organism>